<feature type="compositionally biased region" description="Basic and acidic residues" evidence="1">
    <location>
        <begin position="1"/>
        <end position="14"/>
    </location>
</feature>
<comment type="caution">
    <text evidence="2">The sequence shown here is derived from an EMBL/GenBank/DDBJ whole genome shotgun (WGS) entry which is preliminary data.</text>
</comment>
<dbReference type="Proteomes" id="UP000481153">
    <property type="component" value="Unassembled WGS sequence"/>
</dbReference>
<dbReference type="VEuPathDB" id="FungiDB:AeMF1_017712"/>
<protein>
    <submittedName>
        <fullName evidence="2">Uncharacterized protein</fullName>
    </submittedName>
</protein>
<feature type="region of interest" description="Disordered" evidence="1">
    <location>
        <begin position="1"/>
        <end position="67"/>
    </location>
</feature>
<feature type="compositionally biased region" description="Polar residues" evidence="1">
    <location>
        <begin position="57"/>
        <end position="67"/>
    </location>
</feature>
<evidence type="ECO:0000313" key="2">
    <source>
        <dbReference type="EMBL" id="KAF0724842.1"/>
    </source>
</evidence>
<evidence type="ECO:0000313" key="3">
    <source>
        <dbReference type="Proteomes" id="UP000481153"/>
    </source>
</evidence>
<proteinExistence type="predicted"/>
<dbReference type="AlphaFoldDB" id="A0A6G0WC37"/>
<evidence type="ECO:0000256" key="1">
    <source>
        <dbReference type="SAM" id="MobiDB-lite"/>
    </source>
</evidence>
<gene>
    <name evidence="2" type="ORF">Ae201684_016591</name>
</gene>
<organism evidence="2 3">
    <name type="scientific">Aphanomyces euteiches</name>
    <dbReference type="NCBI Taxonomy" id="100861"/>
    <lineage>
        <taxon>Eukaryota</taxon>
        <taxon>Sar</taxon>
        <taxon>Stramenopiles</taxon>
        <taxon>Oomycota</taxon>
        <taxon>Saprolegniomycetes</taxon>
        <taxon>Saprolegniales</taxon>
        <taxon>Verrucalvaceae</taxon>
        <taxon>Aphanomyces</taxon>
    </lineage>
</organism>
<sequence>MEDSPRHATSERQVNEGSNLPISPAWYPKEGEGLESASLTHPSARGGSRRLSHGSGTPSESATTPHSVVTMAMLEAKNEQLIRQLMTMMKSTTQRAPELEDWIDDDPTPVGILQGNSNTIRTQIQSG</sequence>
<dbReference type="EMBL" id="VJMJ01000261">
    <property type="protein sequence ID" value="KAF0724842.1"/>
    <property type="molecule type" value="Genomic_DNA"/>
</dbReference>
<accession>A0A6G0WC37</accession>
<name>A0A6G0WC37_9STRA</name>
<reference evidence="2 3" key="1">
    <citation type="submission" date="2019-07" db="EMBL/GenBank/DDBJ databases">
        <title>Genomics analysis of Aphanomyces spp. identifies a new class of oomycete effector associated with host adaptation.</title>
        <authorList>
            <person name="Gaulin E."/>
        </authorList>
    </citation>
    <scope>NUCLEOTIDE SEQUENCE [LARGE SCALE GENOMIC DNA]</scope>
    <source>
        <strain evidence="2 3">ATCC 201684</strain>
    </source>
</reference>
<keyword evidence="3" id="KW-1185">Reference proteome</keyword>